<evidence type="ECO:0000256" key="4">
    <source>
        <dbReference type="ARBA" id="ARBA00022679"/>
    </source>
</evidence>
<dbReference type="Gene3D" id="3.90.550.50">
    <property type="match status" value="1"/>
</dbReference>
<evidence type="ECO:0000256" key="6">
    <source>
        <dbReference type="ARBA" id="ARBA00022968"/>
    </source>
</evidence>
<evidence type="ECO:0000256" key="3">
    <source>
        <dbReference type="ARBA" id="ARBA00022676"/>
    </source>
</evidence>
<accession>A0AAV7K0B7</accession>
<evidence type="ECO:0000256" key="9">
    <source>
        <dbReference type="ARBA" id="ARBA00023136"/>
    </source>
</evidence>
<comment type="similarity">
    <text evidence="2 10">Belongs to the glycosyltransferase 31 family.</text>
</comment>
<gene>
    <name evidence="11" type="ORF">LOD99_780</name>
</gene>
<dbReference type="GO" id="GO:0000139">
    <property type="term" value="C:Golgi membrane"/>
    <property type="evidence" value="ECO:0007669"/>
    <property type="project" value="UniProtKB-SubCell"/>
</dbReference>
<dbReference type="EMBL" id="JAKMXF010000222">
    <property type="protein sequence ID" value="KAI6654383.1"/>
    <property type="molecule type" value="Genomic_DNA"/>
</dbReference>
<protein>
    <recommendedName>
        <fullName evidence="10">Hexosyltransferase</fullName>
        <ecNumber evidence="10">2.4.1.-</ecNumber>
    </recommendedName>
</protein>
<comment type="subcellular location">
    <subcellularLocation>
        <location evidence="1 10">Golgi apparatus membrane</location>
        <topology evidence="1 10">Single-pass type II membrane protein</topology>
    </subcellularLocation>
</comment>
<dbReference type="GO" id="GO:0006493">
    <property type="term" value="P:protein O-linked glycosylation"/>
    <property type="evidence" value="ECO:0007669"/>
    <property type="project" value="TreeGrafter"/>
</dbReference>
<evidence type="ECO:0000256" key="8">
    <source>
        <dbReference type="ARBA" id="ARBA00023034"/>
    </source>
</evidence>
<dbReference type="Proteomes" id="UP001165289">
    <property type="component" value="Unassembled WGS sequence"/>
</dbReference>
<keyword evidence="5" id="KW-0812">Transmembrane</keyword>
<evidence type="ECO:0000256" key="1">
    <source>
        <dbReference type="ARBA" id="ARBA00004323"/>
    </source>
</evidence>
<evidence type="ECO:0000256" key="2">
    <source>
        <dbReference type="ARBA" id="ARBA00008661"/>
    </source>
</evidence>
<evidence type="ECO:0000313" key="11">
    <source>
        <dbReference type="EMBL" id="KAI6654383.1"/>
    </source>
</evidence>
<dbReference type="InterPro" id="IPR002659">
    <property type="entry name" value="Glyco_trans_31"/>
</dbReference>
<keyword evidence="3 10" id="KW-0328">Glycosyltransferase</keyword>
<comment type="caution">
    <text evidence="11">The sequence shown here is derived from an EMBL/GenBank/DDBJ whole genome shotgun (WGS) entry which is preliminary data.</text>
</comment>
<evidence type="ECO:0000256" key="10">
    <source>
        <dbReference type="RuleBase" id="RU363063"/>
    </source>
</evidence>
<evidence type="ECO:0000256" key="7">
    <source>
        <dbReference type="ARBA" id="ARBA00022989"/>
    </source>
</evidence>
<keyword evidence="12" id="KW-1185">Reference proteome</keyword>
<sequence>MTAVQEETAKYGDILILSGIEEKFTKLSRKVLKGFVWAGEHIDAAYYLKTDDDCYVFIENLYKALTNVNIPTNKLLMSYIYPVARIQTFGKWAEFGYFLCPNYLPYPAGAGYIITQDVVRYLTINSERLMHYNNDDTAIGSWVAPLNIEYLHDERVKILEWNKSHVCTSWLKHGLNPKTMKKMHFMWLKTKESCNYLRFRYTQKQLYGELSTNLN</sequence>
<evidence type="ECO:0000313" key="12">
    <source>
        <dbReference type="Proteomes" id="UP001165289"/>
    </source>
</evidence>
<keyword evidence="6" id="KW-0735">Signal-anchor</keyword>
<dbReference type="EC" id="2.4.1.-" evidence="10"/>
<organism evidence="11 12">
    <name type="scientific">Oopsacas minuta</name>
    <dbReference type="NCBI Taxonomy" id="111878"/>
    <lineage>
        <taxon>Eukaryota</taxon>
        <taxon>Metazoa</taxon>
        <taxon>Porifera</taxon>
        <taxon>Hexactinellida</taxon>
        <taxon>Hexasterophora</taxon>
        <taxon>Lyssacinosida</taxon>
        <taxon>Leucopsacidae</taxon>
        <taxon>Oopsacas</taxon>
    </lineage>
</organism>
<keyword evidence="4" id="KW-0808">Transferase</keyword>
<dbReference type="PANTHER" id="PTHR11214">
    <property type="entry name" value="BETA-1,3-N-ACETYLGLUCOSAMINYLTRANSFERASE"/>
    <property type="match status" value="1"/>
</dbReference>
<dbReference type="Pfam" id="PF01762">
    <property type="entry name" value="Galactosyl_T"/>
    <property type="match status" value="1"/>
</dbReference>
<dbReference type="GO" id="GO:0006024">
    <property type="term" value="P:glycosaminoglycan biosynthetic process"/>
    <property type="evidence" value="ECO:0007669"/>
    <property type="project" value="TreeGrafter"/>
</dbReference>
<name>A0AAV7K0B7_9METZ</name>
<keyword evidence="8 10" id="KW-0333">Golgi apparatus</keyword>
<keyword evidence="9" id="KW-0472">Membrane</keyword>
<dbReference type="PANTHER" id="PTHR11214:SF3">
    <property type="entry name" value="BETA-1,3-GALACTOSYLTRANSFERASE 6"/>
    <property type="match status" value="1"/>
</dbReference>
<evidence type="ECO:0000256" key="5">
    <source>
        <dbReference type="ARBA" id="ARBA00022692"/>
    </source>
</evidence>
<reference evidence="11 12" key="1">
    <citation type="journal article" date="2023" name="BMC Biol.">
        <title>The compact genome of the sponge Oopsacas minuta (Hexactinellida) is lacking key metazoan core genes.</title>
        <authorList>
            <person name="Santini S."/>
            <person name="Schenkelaars Q."/>
            <person name="Jourda C."/>
            <person name="Duchesne M."/>
            <person name="Belahbib H."/>
            <person name="Rocher C."/>
            <person name="Selva M."/>
            <person name="Riesgo A."/>
            <person name="Vervoort M."/>
            <person name="Leys S.P."/>
            <person name="Kodjabachian L."/>
            <person name="Le Bivic A."/>
            <person name="Borchiellini C."/>
            <person name="Claverie J.M."/>
            <person name="Renard E."/>
        </authorList>
    </citation>
    <scope>NUCLEOTIDE SEQUENCE [LARGE SCALE GENOMIC DNA]</scope>
    <source>
        <strain evidence="11">SPO-2</strain>
    </source>
</reference>
<dbReference type="AlphaFoldDB" id="A0AAV7K0B7"/>
<dbReference type="GO" id="GO:0047220">
    <property type="term" value="F:galactosylxylosylprotein 3-beta-galactosyltransferase activity"/>
    <property type="evidence" value="ECO:0007669"/>
    <property type="project" value="TreeGrafter"/>
</dbReference>
<proteinExistence type="inferred from homology"/>
<keyword evidence="7" id="KW-1133">Transmembrane helix</keyword>